<protein>
    <recommendedName>
        <fullName evidence="6">UvrD-like helicase ATP-binding domain-containing protein</fullName>
    </recommendedName>
</protein>
<dbReference type="PROSITE" id="PS51198">
    <property type="entry name" value="UVRD_HELICASE_ATP_BIND"/>
    <property type="match status" value="1"/>
</dbReference>
<dbReference type="InterPro" id="IPR027417">
    <property type="entry name" value="P-loop_NTPase"/>
</dbReference>
<dbReference type="GO" id="GO:0033202">
    <property type="term" value="C:DNA helicase complex"/>
    <property type="evidence" value="ECO:0007669"/>
    <property type="project" value="TreeGrafter"/>
</dbReference>
<dbReference type="SUPFAM" id="SSF52540">
    <property type="entry name" value="P-loop containing nucleoside triphosphate hydrolases"/>
    <property type="match status" value="1"/>
</dbReference>
<evidence type="ECO:0000256" key="4">
    <source>
        <dbReference type="ARBA" id="ARBA00022840"/>
    </source>
</evidence>
<dbReference type="EMBL" id="LAZR01033023">
    <property type="protein sequence ID" value="KKL49255.1"/>
    <property type="molecule type" value="Genomic_DNA"/>
</dbReference>
<evidence type="ECO:0000259" key="6">
    <source>
        <dbReference type="PROSITE" id="PS51198"/>
    </source>
</evidence>
<dbReference type="GO" id="GO:0043138">
    <property type="term" value="F:3'-5' DNA helicase activity"/>
    <property type="evidence" value="ECO:0007669"/>
    <property type="project" value="TreeGrafter"/>
</dbReference>
<keyword evidence="4" id="KW-0067">ATP-binding</keyword>
<evidence type="ECO:0000256" key="3">
    <source>
        <dbReference type="ARBA" id="ARBA00022806"/>
    </source>
</evidence>
<sequence length="183" mass="20720">MAAAKSQRLNEQTPLNEQTRLNEQPPLAEQPPLTEQQRRAITTRDVSVALSAGAGCGKTFVLTERFLSHLDPQPEAAKGPSRLGQLVAFTFTERAAREMRDRIRIACGQRLMTAPEDQVDYWLELIRDLDSARVSTIHSFCGSLLRAHAVEARLDPQFRILDQAQANTLLRELLDDRLRDRFQ</sequence>
<dbReference type="InterPro" id="IPR000212">
    <property type="entry name" value="DNA_helicase_UvrD/REP"/>
</dbReference>
<feature type="domain" description="UvrD-like helicase ATP-binding" evidence="6">
    <location>
        <begin position="31"/>
        <end position="183"/>
    </location>
</feature>
<feature type="region of interest" description="Disordered" evidence="5">
    <location>
        <begin position="1"/>
        <end position="38"/>
    </location>
</feature>
<comment type="caution">
    <text evidence="7">The sequence shown here is derived from an EMBL/GenBank/DDBJ whole genome shotgun (WGS) entry which is preliminary data.</text>
</comment>
<dbReference type="GO" id="GO:0000725">
    <property type="term" value="P:recombinational repair"/>
    <property type="evidence" value="ECO:0007669"/>
    <property type="project" value="TreeGrafter"/>
</dbReference>
<keyword evidence="3" id="KW-0347">Helicase</keyword>
<keyword evidence="2" id="KW-0378">Hydrolase</keyword>
<organism evidence="7">
    <name type="scientific">marine sediment metagenome</name>
    <dbReference type="NCBI Taxonomy" id="412755"/>
    <lineage>
        <taxon>unclassified sequences</taxon>
        <taxon>metagenomes</taxon>
        <taxon>ecological metagenomes</taxon>
    </lineage>
</organism>
<dbReference type="GO" id="GO:0005524">
    <property type="term" value="F:ATP binding"/>
    <property type="evidence" value="ECO:0007669"/>
    <property type="project" value="UniProtKB-KW"/>
</dbReference>
<name>A0A0F9EWC7_9ZZZZ</name>
<dbReference type="GO" id="GO:0005829">
    <property type="term" value="C:cytosol"/>
    <property type="evidence" value="ECO:0007669"/>
    <property type="project" value="TreeGrafter"/>
</dbReference>
<dbReference type="Gene3D" id="3.40.50.300">
    <property type="entry name" value="P-loop containing nucleotide triphosphate hydrolases"/>
    <property type="match status" value="1"/>
</dbReference>
<feature type="compositionally biased region" description="Polar residues" evidence="5">
    <location>
        <begin position="7"/>
        <end position="22"/>
    </location>
</feature>
<gene>
    <name evidence="7" type="ORF">LCGC14_2317360</name>
</gene>
<reference evidence="7" key="1">
    <citation type="journal article" date="2015" name="Nature">
        <title>Complex archaea that bridge the gap between prokaryotes and eukaryotes.</title>
        <authorList>
            <person name="Spang A."/>
            <person name="Saw J.H."/>
            <person name="Jorgensen S.L."/>
            <person name="Zaremba-Niedzwiedzka K."/>
            <person name="Martijn J."/>
            <person name="Lind A.E."/>
            <person name="van Eijk R."/>
            <person name="Schleper C."/>
            <person name="Guy L."/>
            <person name="Ettema T.J."/>
        </authorList>
    </citation>
    <scope>NUCLEOTIDE SEQUENCE</scope>
</reference>
<evidence type="ECO:0000313" key="7">
    <source>
        <dbReference type="EMBL" id="KKL49255.1"/>
    </source>
</evidence>
<dbReference type="Pfam" id="PF00580">
    <property type="entry name" value="UvrD-helicase"/>
    <property type="match status" value="1"/>
</dbReference>
<keyword evidence="1" id="KW-0547">Nucleotide-binding</keyword>
<accession>A0A0F9EWC7</accession>
<dbReference type="GO" id="GO:0003677">
    <property type="term" value="F:DNA binding"/>
    <property type="evidence" value="ECO:0007669"/>
    <property type="project" value="InterPro"/>
</dbReference>
<proteinExistence type="predicted"/>
<dbReference type="InterPro" id="IPR014016">
    <property type="entry name" value="UvrD-like_ATP-bd"/>
</dbReference>
<evidence type="ECO:0000256" key="1">
    <source>
        <dbReference type="ARBA" id="ARBA00022741"/>
    </source>
</evidence>
<evidence type="ECO:0000256" key="2">
    <source>
        <dbReference type="ARBA" id="ARBA00022801"/>
    </source>
</evidence>
<dbReference type="AlphaFoldDB" id="A0A0F9EWC7"/>
<dbReference type="PANTHER" id="PTHR11070:SF48">
    <property type="entry name" value="ATP-DEPENDENT HELICASE_NUCLEASE SUBUNIT A"/>
    <property type="match status" value="1"/>
</dbReference>
<evidence type="ECO:0000256" key="5">
    <source>
        <dbReference type="SAM" id="MobiDB-lite"/>
    </source>
</evidence>
<dbReference type="PANTHER" id="PTHR11070">
    <property type="entry name" value="UVRD / RECB / PCRA DNA HELICASE FAMILY MEMBER"/>
    <property type="match status" value="1"/>
</dbReference>
<dbReference type="GO" id="GO:0016787">
    <property type="term" value="F:hydrolase activity"/>
    <property type="evidence" value="ECO:0007669"/>
    <property type="project" value="UniProtKB-KW"/>
</dbReference>